<evidence type="ECO:0000256" key="15">
    <source>
        <dbReference type="ARBA" id="ARBA00023180"/>
    </source>
</evidence>
<evidence type="ECO:0000256" key="10">
    <source>
        <dbReference type="ARBA" id="ARBA00022860"/>
    </source>
</evidence>
<evidence type="ECO:0000256" key="5">
    <source>
        <dbReference type="ARBA" id="ARBA00022692"/>
    </source>
</evidence>
<keyword evidence="10" id="KW-0112">Calmodulin-binding</keyword>
<protein>
    <submittedName>
        <fullName evidence="21">Sodium/calcium exchanger 2</fullName>
    </submittedName>
</protein>
<feature type="transmembrane region" description="Helical" evidence="19">
    <location>
        <begin position="452"/>
        <end position="477"/>
    </location>
</feature>
<dbReference type="InterPro" id="IPR003644">
    <property type="entry name" value="Calx_beta"/>
</dbReference>
<feature type="domain" description="Calx-beta" evidence="20">
    <location>
        <begin position="632"/>
        <end position="732"/>
    </location>
</feature>
<comment type="subcellular location">
    <subcellularLocation>
        <location evidence="1">Cell membrane</location>
        <topology evidence="1">Multi-pass membrane protein</topology>
    </subcellularLocation>
</comment>
<evidence type="ECO:0000256" key="9">
    <source>
        <dbReference type="ARBA" id="ARBA00022837"/>
    </source>
</evidence>
<dbReference type="InterPro" id="IPR044880">
    <property type="entry name" value="NCX_ion-bd_dom_sf"/>
</dbReference>
<dbReference type="PANTHER" id="PTHR11878">
    <property type="entry name" value="SODIUM/CALCIUM EXCHANGER"/>
    <property type="match status" value="1"/>
</dbReference>
<organism evidence="21 22">
    <name type="scientific">Symbiodinium microadriaticum</name>
    <name type="common">Dinoflagellate</name>
    <name type="synonym">Zooxanthella microadriatica</name>
    <dbReference type="NCBI Taxonomy" id="2951"/>
    <lineage>
        <taxon>Eukaryota</taxon>
        <taxon>Sar</taxon>
        <taxon>Alveolata</taxon>
        <taxon>Dinophyceae</taxon>
        <taxon>Suessiales</taxon>
        <taxon>Symbiodiniaceae</taxon>
        <taxon>Symbiodinium</taxon>
    </lineage>
</organism>
<dbReference type="GO" id="GO:0098703">
    <property type="term" value="P:calcium ion import across plasma membrane"/>
    <property type="evidence" value="ECO:0007669"/>
    <property type="project" value="TreeGrafter"/>
</dbReference>
<evidence type="ECO:0000256" key="3">
    <source>
        <dbReference type="ARBA" id="ARBA00022448"/>
    </source>
</evidence>
<feature type="transmembrane region" description="Helical" evidence="19">
    <location>
        <begin position="410"/>
        <end position="432"/>
    </location>
</feature>
<feature type="domain" description="Calx-beta" evidence="20">
    <location>
        <begin position="752"/>
        <end position="856"/>
    </location>
</feature>
<evidence type="ECO:0000256" key="17">
    <source>
        <dbReference type="ARBA" id="ARBA00033667"/>
    </source>
</evidence>
<keyword evidence="14 19" id="KW-0472">Membrane</keyword>
<evidence type="ECO:0000256" key="14">
    <source>
        <dbReference type="ARBA" id="ARBA00023136"/>
    </source>
</evidence>
<dbReference type="SMART" id="SM00237">
    <property type="entry name" value="Calx_beta"/>
    <property type="match status" value="2"/>
</dbReference>
<dbReference type="InterPro" id="IPR004836">
    <property type="entry name" value="Na_Ca_Ex"/>
</dbReference>
<sequence length="2066" mass="230000">MRACASAAFNRRMIYTVPVIDARLQFFQEAGSKLGLLMQDMLLDTFPETVHFDGRLRPFTAQSPNQGATSHVIFLCLCAGLAVPVTGLAAARGWNVPRIVRAMFEIRQVRCDTCEEGRRGQAVEEIQIEVNRIRRLEMSGLLEEEETVEDFHESFADPRHSAKMLCDRADESAAEETIHRTDLIAQGFQDRELRYRGNIAAARDQLLDHAQEYSKLQAGLRRSMEDLALLRDDLEIVRHDFEKFQRNSQDDEDRDRGTLALLSGERKELERKLSELKDRGSHLDFESNMLRSRAEQVRERVANELIGVDSSGTSKTKLGLVHRIEMSVTADQCINITSASICEVCGGGLVLPLFAPDEQTWNDGLRAVLYFTGLFWSFMGVGIVSDIFMGSIEKITSKKKRIFSSNLQTFITVKVWNSTVSNLTLMALGSSAPEILLSVIELLKNNMYSGDLGPSTIVGSAAFNLLVITAVCVSAIPGGEFRRIKDIQVFAVTSTFSVFAYVWLIVMCMLWTPDVITIPEALITFFLFPVLVGLAFMADKGYFSSGSNNKEAQKVLLDAATEQEIATMRMRILKKHGTGIPDDKVVALIREEFGAAEEPSRAARRMAATEKLFGGGRRKSDTKVVPVQLSPEQKEASKPNVVFAFEHLEYSCLESCDKLELLVTRESDSIEPLGKGSVMYRTKEVTAKYGKDFIQAEGKLDFEEDETEKMIYIQILDDDEHEPDTYFDVELYQPFTVDESKVETKLGKNKTAHVRIVDDDAVGVLAFSSQEEKVSEDFSGEKVISIMVHRHAGAKGAVSCSYRTEDGTGIAGIDYEEATGTLEFADQETENEIQITIKPRGRFDTTSIFRLYIEEATGGVGFAAHTDGGEECCICTIVVGSDEVTKRRADKLKQAFKVNWEVQMMARDNWKDQFTDAVLLDAGEATGCELATAWIFHLITMPWKVIFALIPPVDYCGGWLCFCSSLAMIGAVTAVIGDLAELCGCVVQMPDEITAISLVALGTSLPDTFASKTAAEQDPTADASIGNVTGSNSVNVFLGLGLPWTIGAIYWAALGELSADHYWFEKYRGQSVVDIYPTGGQFVVLGGNLGFSVAVFCCCASCCIMVILIRRWFVGGELGGPKGLMYATSGFLAQRCACAEDEASCRGRSTWLLDPDDADLDIGVGTGTNHTFREKGGLLVADICGPILMERPDAEKLGGFGHTARLKLDSFQDSPEHVWLQRGTVLAADELEVDEHVTVRWSHFVGSDKGWYSWGYVRDSSGNFLDSITGNTKATGVFAWQVPARLCGKKIQVEMCSGSPPRKTKHACHRSKGFLVRGDCSEDSSTRSVEGIEGTTATTTLSDVRELGPLPLHSRSRRWTPASASSQTTVTNTERPSDASVTSVAMVVVWLGRLPTFAGAFAETARGSGPTFLIFHTHDEEPPVRSDRVHFEHLTLKSLATRLWKTDVMQNVFSTMSFESFEDRVAECYADDNPAKGNDLKPLYGALFQEELRNYTHWGWTDLDMIWGRLDLFLTKDLLTKYDVISFPDGARPALYLSGQLTIFQNTPIWRHFVDGCLEGPGHVNYGGCYAERLLSEANLFFDEKLAIWFAALRHARIWVDFSPLLIEPRWSRLSGRGVQKLFREQGRLLVHGSQSLPFVDVERRNMEVHKLQNSSDCYTEFGLGWSFACVPTEGNDAFGIAYEIADQRLLLSPSLPRLVDSGVEFAAWHLHRSKQRFHWESQCQTVTCHRERSANISCECSSTGSGASWNLPIPNIVHFVLTDRDTRFFDWPCYAAIRSAWEKLQPEQLLVHVLDGVEPGTFDDWWQAARAFITAVVPFSRSTVPSSLNGLRLSHPAFIADFRRIQILHDWGGIYMDTDALSLREFEDLRGWRAVLARQGGVELRATVGLMMFEKHSPLLLPLLDRMRKAYTGSWGVHAGHVLDDMLAGIRPEGVAILAHSSGFFASSWHASDFVELMEESGIVDWSRCWSLHLYNSQTKRFTKDPVELCRDSSYKSGDLCNGLRLTVDMDDIYGMVGRGYPVMNSRIEEAFLKRADEQAALFDVPVSHSLDIQREAAQASRPEL</sequence>
<feature type="transmembrane region" description="Helical" evidence="19">
    <location>
        <begin position="489"/>
        <end position="512"/>
    </location>
</feature>
<keyword evidence="15" id="KW-0325">Glycoprotein</keyword>
<keyword evidence="4" id="KW-1003">Cell membrane</keyword>
<keyword evidence="7" id="KW-0732">Signal</keyword>
<dbReference type="GO" id="GO:0005432">
    <property type="term" value="F:calcium:sodium antiporter activity"/>
    <property type="evidence" value="ECO:0007669"/>
    <property type="project" value="InterPro"/>
</dbReference>
<feature type="region of interest" description="Disordered" evidence="18">
    <location>
        <begin position="1319"/>
        <end position="1378"/>
    </location>
</feature>
<evidence type="ECO:0000256" key="8">
    <source>
        <dbReference type="ARBA" id="ARBA00022737"/>
    </source>
</evidence>
<evidence type="ECO:0000256" key="6">
    <source>
        <dbReference type="ARBA" id="ARBA00022723"/>
    </source>
</evidence>
<dbReference type="SUPFAM" id="SSF53448">
    <property type="entry name" value="Nucleotide-diphospho-sugar transferases"/>
    <property type="match status" value="1"/>
</dbReference>
<keyword evidence="6" id="KW-0479">Metal-binding</keyword>
<evidence type="ECO:0000256" key="16">
    <source>
        <dbReference type="ARBA" id="ARBA00023201"/>
    </source>
</evidence>
<dbReference type="SUPFAM" id="SSF141072">
    <property type="entry name" value="CalX-like"/>
    <property type="match status" value="2"/>
</dbReference>
<keyword evidence="11 19" id="KW-1133">Transmembrane helix</keyword>
<comment type="similarity">
    <text evidence="2">Belongs to the Ca(2+):cation antiporter (CaCA) (TC 2.A.19) family. SLC8 subfamily.</text>
</comment>
<dbReference type="InterPro" id="IPR051171">
    <property type="entry name" value="CaCA"/>
</dbReference>
<keyword evidence="9" id="KW-0106">Calcium</keyword>
<evidence type="ECO:0000256" key="13">
    <source>
        <dbReference type="ARBA" id="ARBA00023065"/>
    </source>
</evidence>
<keyword evidence="3" id="KW-0813">Transport</keyword>
<dbReference type="Gene3D" id="3.90.550.20">
    <property type="match status" value="1"/>
</dbReference>
<keyword evidence="22" id="KW-1185">Reference proteome</keyword>
<dbReference type="GO" id="GO:0046872">
    <property type="term" value="F:metal ion binding"/>
    <property type="evidence" value="ECO:0007669"/>
    <property type="project" value="UniProtKB-KW"/>
</dbReference>
<dbReference type="Gene3D" id="1.20.1420.30">
    <property type="entry name" value="NCX, central ion-binding region"/>
    <property type="match status" value="2"/>
</dbReference>
<feature type="transmembrane region" description="Helical" evidence="19">
    <location>
        <begin position="1034"/>
        <end position="1053"/>
    </location>
</feature>
<evidence type="ECO:0000256" key="12">
    <source>
        <dbReference type="ARBA" id="ARBA00023053"/>
    </source>
</evidence>
<gene>
    <name evidence="21" type="primary">SLC8A2</name>
    <name evidence="21" type="ORF">AK812_SmicGene40710</name>
</gene>
<dbReference type="Pfam" id="PF03160">
    <property type="entry name" value="Calx-beta"/>
    <property type="match status" value="1"/>
</dbReference>
<proteinExistence type="inferred from homology"/>
<evidence type="ECO:0000256" key="19">
    <source>
        <dbReference type="SAM" id="Phobius"/>
    </source>
</evidence>
<keyword evidence="8" id="KW-0677">Repeat</keyword>
<reference evidence="21 22" key="1">
    <citation type="submission" date="2016-02" db="EMBL/GenBank/DDBJ databases">
        <title>Genome analysis of coral dinoflagellate symbionts highlights evolutionary adaptations to a symbiotic lifestyle.</title>
        <authorList>
            <person name="Aranda M."/>
            <person name="Li Y."/>
            <person name="Liew Y.J."/>
            <person name="Baumgarten S."/>
            <person name="Simakov O."/>
            <person name="Wilson M."/>
            <person name="Piel J."/>
            <person name="Ashoor H."/>
            <person name="Bougouffa S."/>
            <person name="Bajic V.B."/>
            <person name="Ryu T."/>
            <person name="Ravasi T."/>
            <person name="Bayer T."/>
            <person name="Micklem G."/>
            <person name="Kim H."/>
            <person name="Bhak J."/>
            <person name="Lajeunesse T.C."/>
            <person name="Voolstra C.R."/>
        </authorList>
    </citation>
    <scope>NUCLEOTIDE SEQUENCE [LARGE SCALE GENOMIC DNA]</scope>
    <source>
        <strain evidence="21 22">CCMP2467</strain>
    </source>
</reference>
<evidence type="ECO:0000256" key="4">
    <source>
        <dbReference type="ARBA" id="ARBA00022475"/>
    </source>
</evidence>
<dbReference type="GO" id="GO:0005516">
    <property type="term" value="F:calmodulin binding"/>
    <property type="evidence" value="ECO:0007669"/>
    <property type="project" value="UniProtKB-KW"/>
</dbReference>
<evidence type="ECO:0000256" key="2">
    <source>
        <dbReference type="ARBA" id="ARBA00007489"/>
    </source>
</evidence>
<evidence type="ECO:0000256" key="11">
    <source>
        <dbReference type="ARBA" id="ARBA00022989"/>
    </source>
</evidence>
<dbReference type="Pfam" id="PF20330">
    <property type="entry name" value="DUF6625"/>
    <property type="match status" value="1"/>
</dbReference>
<evidence type="ECO:0000256" key="1">
    <source>
        <dbReference type="ARBA" id="ARBA00004651"/>
    </source>
</evidence>
<feature type="transmembrane region" description="Helical" evidence="19">
    <location>
        <begin position="72"/>
        <end position="91"/>
    </location>
</feature>
<dbReference type="Pfam" id="PF04488">
    <property type="entry name" value="Gly_transf_sug"/>
    <property type="match status" value="1"/>
</dbReference>
<dbReference type="Pfam" id="PF01699">
    <property type="entry name" value="Na_Ca_ex"/>
    <property type="match status" value="2"/>
</dbReference>
<evidence type="ECO:0000259" key="20">
    <source>
        <dbReference type="SMART" id="SM00237"/>
    </source>
</evidence>
<evidence type="ECO:0000313" key="21">
    <source>
        <dbReference type="EMBL" id="OLP79050.1"/>
    </source>
</evidence>
<dbReference type="PANTHER" id="PTHR11878:SF65">
    <property type="entry name" value="NA_CA-EXCHANGE PROTEIN, ISOFORM G"/>
    <property type="match status" value="1"/>
</dbReference>
<accession>A0A1Q9C809</accession>
<dbReference type="InterPro" id="IPR004837">
    <property type="entry name" value="NaCa_Exmemb"/>
</dbReference>
<dbReference type="InterPro" id="IPR038081">
    <property type="entry name" value="CalX-like_sf"/>
</dbReference>
<keyword evidence="5 19" id="KW-0812">Transmembrane</keyword>
<feature type="transmembrane region" description="Helical" evidence="19">
    <location>
        <begin position="518"/>
        <end position="538"/>
    </location>
</feature>
<feature type="transmembrane region" description="Helical" evidence="19">
    <location>
        <begin position="367"/>
        <end position="389"/>
    </location>
</feature>
<evidence type="ECO:0000313" key="22">
    <source>
        <dbReference type="Proteomes" id="UP000186817"/>
    </source>
</evidence>
<comment type="caution">
    <text evidence="21">The sequence shown here is derived from an EMBL/GenBank/DDBJ whole genome shotgun (WGS) entry which is preliminary data.</text>
</comment>
<dbReference type="OrthoDB" id="418484at2759"/>
<feature type="compositionally biased region" description="Polar residues" evidence="18">
    <location>
        <begin position="1362"/>
        <end position="1378"/>
    </location>
</feature>
<dbReference type="Gene3D" id="2.60.40.2030">
    <property type="match status" value="2"/>
</dbReference>
<dbReference type="EMBL" id="LSRX01001531">
    <property type="protein sequence ID" value="OLP79050.1"/>
    <property type="molecule type" value="Genomic_DNA"/>
</dbReference>
<dbReference type="Proteomes" id="UP000186817">
    <property type="component" value="Unassembled WGS sequence"/>
</dbReference>
<keyword evidence="12" id="KW-0915">Sodium</keyword>
<dbReference type="InterPro" id="IPR029044">
    <property type="entry name" value="Nucleotide-diphossugar_trans"/>
</dbReference>
<comment type="catalytic activity">
    <reaction evidence="17">
        <text>Ca(2+)(in) + 3 Na(+)(out) = Ca(2+)(out) + 3 Na(+)(in)</text>
        <dbReference type="Rhea" id="RHEA:69955"/>
        <dbReference type="ChEBI" id="CHEBI:29101"/>
        <dbReference type="ChEBI" id="CHEBI:29108"/>
    </reaction>
</comment>
<evidence type="ECO:0000256" key="7">
    <source>
        <dbReference type="ARBA" id="ARBA00022729"/>
    </source>
</evidence>
<evidence type="ECO:0000256" key="18">
    <source>
        <dbReference type="SAM" id="MobiDB-lite"/>
    </source>
</evidence>
<dbReference type="GO" id="GO:0005886">
    <property type="term" value="C:plasma membrane"/>
    <property type="evidence" value="ECO:0007669"/>
    <property type="project" value="UniProtKB-SubCell"/>
</dbReference>
<dbReference type="GO" id="GO:0007154">
    <property type="term" value="P:cell communication"/>
    <property type="evidence" value="ECO:0007669"/>
    <property type="project" value="InterPro"/>
</dbReference>
<name>A0A1Q9C809_SYMMI</name>
<feature type="transmembrane region" description="Helical" evidence="19">
    <location>
        <begin position="333"/>
        <end position="355"/>
    </location>
</feature>
<dbReference type="PRINTS" id="PR01259">
    <property type="entry name" value="NACAEXCHNGR"/>
</dbReference>
<dbReference type="InterPro" id="IPR046733">
    <property type="entry name" value="DUF6625"/>
</dbReference>
<keyword evidence="16" id="KW-0739">Sodium transport</keyword>
<keyword evidence="13" id="KW-0406">Ion transport</keyword>
<dbReference type="InterPro" id="IPR007577">
    <property type="entry name" value="GlycoTrfase_DXD_sugar-bd_CS"/>
</dbReference>
<feature type="transmembrane region" description="Helical" evidence="19">
    <location>
        <begin position="1089"/>
        <end position="1109"/>
    </location>
</feature>